<gene>
    <name evidence="1" type="ORF">COO20_05030</name>
</gene>
<evidence type="ECO:0000313" key="2">
    <source>
        <dbReference type="Proteomes" id="UP000233597"/>
    </source>
</evidence>
<proteinExistence type="predicted"/>
<dbReference type="SUPFAM" id="SSF53335">
    <property type="entry name" value="S-adenosyl-L-methionine-dependent methyltransferases"/>
    <property type="match status" value="1"/>
</dbReference>
<dbReference type="Proteomes" id="UP000233597">
    <property type="component" value="Unassembled WGS sequence"/>
</dbReference>
<dbReference type="RefSeq" id="WP_101264579.1">
    <property type="nucleotide sequence ID" value="NZ_NWTK01000002.1"/>
</dbReference>
<dbReference type="Pfam" id="PF13578">
    <property type="entry name" value="Methyltransf_24"/>
    <property type="match status" value="1"/>
</dbReference>
<sequence length="240" mass="27605">MIRSWCFKDTEDDNFYYDLTDLNVEHFIYSIAAVTKTDHRVVQSYIDEIRNDSWVRDFITVGLGSSHYQKDIKFEFSRRMGWYAFARILKPKLIVETGVHHGIGACVLTRALMKNKEEGYEGKYFGTDIDRNAGKLLRVPLSDFGKVLYGDSLQSLKEINEEIDLFINDSDHSADYEMKEYEEVRGKLSSDAVILGDNSHVTDKLSKFSGETGRDFIFVAEKPKNHWYPGAGIGVSFPRR</sequence>
<evidence type="ECO:0000313" key="1">
    <source>
        <dbReference type="EMBL" id="PKR55531.1"/>
    </source>
</evidence>
<evidence type="ECO:0008006" key="3">
    <source>
        <dbReference type="Google" id="ProtNLM"/>
    </source>
</evidence>
<organism evidence="1 2">
    <name type="scientific">Thalassospira marina</name>
    <dbReference type="NCBI Taxonomy" id="2048283"/>
    <lineage>
        <taxon>Bacteria</taxon>
        <taxon>Pseudomonadati</taxon>
        <taxon>Pseudomonadota</taxon>
        <taxon>Alphaproteobacteria</taxon>
        <taxon>Rhodospirillales</taxon>
        <taxon>Thalassospiraceae</taxon>
        <taxon>Thalassospira</taxon>
    </lineage>
</organism>
<dbReference type="InterPro" id="IPR029063">
    <property type="entry name" value="SAM-dependent_MTases_sf"/>
</dbReference>
<accession>A0A2N3KY92</accession>
<dbReference type="AlphaFoldDB" id="A0A2N3KY92"/>
<dbReference type="OrthoDB" id="9799672at2"/>
<dbReference type="Gene3D" id="3.40.50.150">
    <property type="entry name" value="Vaccinia Virus protein VP39"/>
    <property type="match status" value="1"/>
</dbReference>
<comment type="caution">
    <text evidence="1">The sequence shown here is derived from an EMBL/GenBank/DDBJ whole genome shotgun (WGS) entry which is preliminary data.</text>
</comment>
<dbReference type="EMBL" id="NWTK01000002">
    <property type="protein sequence ID" value="PKR55531.1"/>
    <property type="molecule type" value="Genomic_DNA"/>
</dbReference>
<name>A0A2N3KY92_9PROT</name>
<reference evidence="1 2" key="1">
    <citation type="submission" date="2017-09" db="EMBL/GenBank/DDBJ databases">
        <title>Biodiversity and function of Thalassospira species in the particle-attached aromatic-hydrocarbon-degrading consortia from the surface seawater of the South China Sea.</title>
        <authorList>
            <person name="Dong C."/>
            <person name="Liu R."/>
            <person name="Shao Z."/>
        </authorList>
    </citation>
    <scope>NUCLEOTIDE SEQUENCE [LARGE SCALE GENOMIC DNA]</scope>
    <source>
        <strain evidence="1 2">CSC1P2</strain>
    </source>
</reference>
<protein>
    <recommendedName>
        <fullName evidence="3">Methyltransferase</fullName>
    </recommendedName>
</protein>